<reference evidence="5" key="3">
    <citation type="submission" date="2018-11" db="EMBL/GenBank/DDBJ databases">
        <title>Proposal to divide the Flavobacteriaceae and reorganize its genera based on Amino Acid Identity values calculated from whole genome sequences.</title>
        <authorList>
            <person name="Nicholson A.C."/>
            <person name="Gulvik C.A."/>
            <person name="Whitney A.M."/>
            <person name="Humrighouse B.W."/>
            <person name="Bell M."/>
            <person name="Holmes B."/>
            <person name="Steigerwalt A.G."/>
            <person name="Villarma A."/>
            <person name="Sheth M."/>
            <person name="Batra D."/>
            <person name="Pryor J."/>
            <person name="Bernardet J.-F."/>
            <person name="Hugo C."/>
            <person name="Kampfer P."/>
            <person name="Newman J."/>
            <person name="McQuiston J.R."/>
        </authorList>
    </citation>
    <scope>NUCLEOTIDE SEQUENCE [LARGE SCALE GENOMIC DNA]</scope>
    <source>
        <strain evidence="5">G0188</strain>
    </source>
</reference>
<dbReference type="EMBL" id="CP033920">
    <property type="protein sequence ID" value="AZA50973.1"/>
    <property type="molecule type" value="Genomic_DNA"/>
</dbReference>
<evidence type="ECO:0000313" key="3">
    <source>
        <dbReference type="EMBL" id="STD03475.1"/>
    </source>
</evidence>
<feature type="transmembrane region" description="Helical" evidence="1">
    <location>
        <begin position="108"/>
        <end position="129"/>
    </location>
</feature>
<accession>A0A376E669</accession>
<accession>A0A3G6NJ22</accession>
<feature type="transmembrane region" description="Helical" evidence="1">
    <location>
        <begin position="43"/>
        <end position="63"/>
    </location>
</feature>
<dbReference type="Proteomes" id="UP000273270">
    <property type="component" value="Chromosome"/>
</dbReference>
<sequence>MAWELLEILGNVFNLLDLLPNGSSSADLNYGDRKIKKKKSKYFTEKVSFAFLAVSSVLLFFVFKDPLPAEHYTQTLGVASLIGIAISGVLFFLLYIMELYYFKSLFKLLFFSGSVILFFISLTLCVYFKSGLFI</sequence>
<dbReference type="AlphaFoldDB" id="A0A376E669"/>
<keyword evidence="1" id="KW-1133">Transmembrane helix</keyword>
<name>A0A376E669_CHRCU</name>
<dbReference type="EMBL" id="UFVQ01000003">
    <property type="protein sequence ID" value="STD03475.1"/>
    <property type="molecule type" value="Genomic_DNA"/>
</dbReference>
<dbReference type="RefSeq" id="WP_123882189.1">
    <property type="nucleotide sequence ID" value="NZ_CP033920.1"/>
</dbReference>
<dbReference type="STRING" id="297244.SAMN05421639_102302"/>
<keyword evidence="1" id="KW-0812">Transmembrane</keyword>
<keyword evidence="1" id="KW-0472">Membrane</keyword>
<dbReference type="KEGG" id="ccau:EG346_23570"/>
<evidence type="ECO:0000313" key="5">
    <source>
        <dbReference type="Proteomes" id="UP000273270"/>
    </source>
</evidence>
<keyword evidence="5" id="KW-1185">Reference proteome</keyword>
<proteinExistence type="predicted"/>
<dbReference type="OrthoDB" id="1274473at2"/>
<protein>
    <submittedName>
        <fullName evidence="2">Branched-chain amino acid ABC transporter substrate-binding protein</fullName>
    </submittedName>
</protein>
<evidence type="ECO:0000256" key="1">
    <source>
        <dbReference type="SAM" id="Phobius"/>
    </source>
</evidence>
<evidence type="ECO:0000313" key="4">
    <source>
        <dbReference type="Proteomes" id="UP000255224"/>
    </source>
</evidence>
<evidence type="ECO:0000313" key="2">
    <source>
        <dbReference type="EMBL" id="AZA50973.1"/>
    </source>
</evidence>
<feature type="transmembrane region" description="Helical" evidence="1">
    <location>
        <begin position="75"/>
        <end position="96"/>
    </location>
</feature>
<organism evidence="3 4">
    <name type="scientific">Chryseobacterium carnipullorum</name>
    <dbReference type="NCBI Taxonomy" id="1124835"/>
    <lineage>
        <taxon>Bacteria</taxon>
        <taxon>Pseudomonadati</taxon>
        <taxon>Bacteroidota</taxon>
        <taxon>Flavobacteriia</taxon>
        <taxon>Flavobacteriales</taxon>
        <taxon>Weeksellaceae</taxon>
        <taxon>Chryseobacterium group</taxon>
        <taxon>Chryseobacterium</taxon>
    </lineage>
</organism>
<gene>
    <name evidence="2" type="ORF">EG346_23570</name>
    <name evidence="3" type="ORF">NCTC13533_03471</name>
</gene>
<reference evidence="2" key="2">
    <citation type="submission" date="2018-11" db="EMBL/GenBank/DDBJ databases">
        <title>Proposal to divide the Flavobacteriaceae and reorganize its genera based on Amino Acid Identity values calculated from whole genome sequences.</title>
        <authorList>
            <person name="Nicholson A.C."/>
            <person name="Gulvik C.A."/>
            <person name="Whitney A.M."/>
            <person name="Humrighouse B.W."/>
            <person name="Bell M."/>
            <person name="Holmes B."/>
            <person name="Steigerwalt A."/>
            <person name="Villarma A."/>
            <person name="Sheth M."/>
            <person name="Batra D."/>
            <person name="Pryor J."/>
            <person name="Bernardet J.-F."/>
            <person name="Hugo C."/>
            <person name="Kampfer P."/>
            <person name="Newman J."/>
            <person name="Mcquiston J.R."/>
        </authorList>
    </citation>
    <scope>NUCLEOTIDE SEQUENCE [LARGE SCALE GENOMIC DNA]</scope>
    <source>
        <strain evidence="2">G0188</strain>
    </source>
</reference>
<reference evidence="3 4" key="1">
    <citation type="submission" date="2018-06" db="EMBL/GenBank/DDBJ databases">
        <authorList>
            <consortium name="Pathogen Informatics"/>
            <person name="Doyle S."/>
        </authorList>
    </citation>
    <scope>NUCLEOTIDE SEQUENCE [LARGE SCALE GENOMIC DNA]</scope>
    <source>
        <strain evidence="3 4">NCTC13533</strain>
    </source>
</reference>
<dbReference type="Proteomes" id="UP000255224">
    <property type="component" value="Unassembled WGS sequence"/>
</dbReference>